<name>A0A285B3S7_9ENTR</name>
<proteinExistence type="inferred from homology"/>
<dbReference type="Gene3D" id="1.10.10.10">
    <property type="entry name" value="Winged helix-like DNA-binding domain superfamily/Winged helix DNA-binding domain"/>
    <property type="match status" value="1"/>
</dbReference>
<reference evidence="10" key="3">
    <citation type="submission" date="2020-06" db="EMBL/GenBank/DDBJ databases">
        <title>REHAB project genomes.</title>
        <authorList>
            <person name="Shaw L.P."/>
        </authorList>
    </citation>
    <scope>NUCLEOTIDE SEQUENCE [LARGE SCALE GENOMIC DNA]</scope>
    <source>
        <strain evidence="10">RHBSTW-00555</strain>
    </source>
</reference>
<dbReference type="InterPro" id="IPR036388">
    <property type="entry name" value="WH-like_DNA-bd_sf"/>
</dbReference>
<dbReference type="Proteomes" id="UP001458070">
    <property type="component" value="Unassembled WGS sequence"/>
</dbReference>
<dbReference type="InterPro" id="IPR005119">
    <property type="entry name" value="LysR_subst-bd"/>
</dbReference>
<evidence type="ECO:0000313" key="6">
    <source>
        <dbReference type="EMBL" id="MEM0623782.1"/>
    </source>
</evidence>
<keyword evidence="11" id="KW-1185">Reference proteome</keyword>
<dbReference type="GO" id="GO:0043565">
    <property type="term" value="F:sequence-specific DNA binding"/>
    <property type="evidence" value="ECO:0007669"/>
    <property type="project" value="TreeGrafter"/>
</dbReference>
<dbReference type="PANTHER" id="PTHR30537">
    <property type="entry name" value="HTH-TYPE TRANSCRIPTIONAL REGULATOR"/>
    <property type="match status" value="1"/>
</dbReference>
<dbReference type="EMBL" id="FZTC01000019">
    <property type="protein sequence ID" value="SNU35545.1"/>
    <property type="molecule type" value="Genomic_DNA"/>
</dbReference>
<evidence type="ECO:0000313" key="10">
    <source>
        <dbReference type="Proteomes" id="UP000510937"/>
    </source>
</evidence>
<dbReference type="EMBL" id="CP055315">
    <property type="protein sequence ID" value="QLO52676.1"/>
    <property type="molecule type" value="Genomic_DNA"/>
</dbReference>
<evidence type="ECO:0000256" key="3">
    <source>
        <dbReference type="ARBA" id="ARBA00023125"/>
    </source>
</evidence>
<reference evidence="8" key="2">
    <citation type="submission" date="2017-08" db="EMBL/GenBank/DDBJ databases">
        <authorList>
            <person name="de Groot N.N."/>
        </authorList>
    </citation>
    <scope>NUCLEOTIDE SEQUENCE [LARGE SCALE GENOMIC DNA]</scope>
    <source>
        <strain evidence="8">06D021</strain>
    </source>
</reference>
<reference evidence="7" key="4">
    <citation type="journal article" date="2021" name="Microb. Genom.">
        <title>A genomic epidemiological study shows that prevalence of antimicrobial resistance in Enterobacterales is associated with the livestock host, as well as antimicrobial usage.</title>
        <authorList>
            <person name="AbuOun M."/>
            <person name="Jones H."/>
            <person name="Stubberfield E."/>
            <person name="Gilson D."/>
            <person name="Shaw L.P."/>
            <person name="Hubbard A.T.M."/>
            <person name="Chau K.K."/>
            <person name="Sebra R."/>
            <person name="Peto T.E.A."/>
            <person name="Crook D.W."/>
            <person name="Read D.S."/>
            <person name="Gweon H.S."/>
            <person name="Walker A.S."/>
            <person name="Stoesser N."/>
            <person name="Smith R.P."/>
            <person name="Anjum M.F."/>
            <person name="On Behalf Of The Rehab Consortium."/>
        </authorList>
    </citation>
    <scope>NUCLEOTIDE SEQUENCE</scope>
    <source>
        <strain evidence="7">RHBSTW-00555</strain>
    </source>
</reference>
<keyword evidence="3" id="KW-0238">DNA-binding</keyword>
<dbReference type="Gene3D" id="3.40.190.290">
    <property type="match status" value="1"/>
</dbReference>
<dbReference type="Proteomes" id="UP000220639">
    <property type="component" value="Unassembled WGS sequence"/>
</dbReference>
<evidence type="ECO:0000313" key="7">
    <source>
        <dbReference type="EMBL" id="QLO52676.1"/>
    </source>
</evidence>
<sequence>MKRVDLNALRVFVTVAENGSFSAGAKALQMPSSNVSRQISQLEESLQLRLIQRSTRHMKLTSAGQTLLASMRPLLEQLAATEAELTQQQAEPEGPLRLCLPNEIGPSLFAPLMAQFALRYPKITVSCTTNLAGTEVLKEDVDIAVIITRGKMEDASVIARPLFSFPCCVVASPQLIARTGMPTNSEQLTTLPCITTVSALAGQAWQFAAADGSFKKVSVNGHYRVNSGEMALHAALAGVGFAILGEKPCRPFIERGELQEVTLELPPAPLQLSALYRERHFMPARTRVWLEFIQSQMADVR</sequence>
<protein>
    <submittedName>
        <fullName evidence="8">LysR family transcriptional regulator</fullName>
    </submittedName>
</protein>
<dbReference type="SUPFAM" id="SSF46785">
    <property type="entry name" value="Winged helix' DNA-binding domain"/>
    <property type="match status" value="1"/>
</dbReference>
<reference evidence="6 11" key="5">
    <citation type="submission" date="2024-04" db="EMBL/GenBank/DDBJ databases">
        <title>Draft genome assemblies of urinary isolates.</title>
        <authorList>
            <person name="Appleberry H."/>
            <person name="Kula A."/>
            <person name="Wolfe A.J."/>
            <person name="Putonti C."/>
        </authorList>
    </citation>
    <scope>NUCLEOTIDE SEQUENCE [LARGE SCALE GENOMIC DNA]</scope>
    <source>
        <strain evidence="6 11">UMB12529</strain>
    </source>
</reference>
<dbReference type="InterPro" id="IPR000847">
    <property type="entry name" value="LysR_HTH_N"/>
</dbReference>
<dbReference type="Pfam" id="PF00126">
    <property type="entry name" value="HTH_1"/>
    <property type="match status" value="1"/>
</dbReference>
<evidence type="ECO:0000259" key="5">
    <source>
        <dbReference type="PROSITE" id="PS50931"/>
    </source>
</evidence>
<dbReference type="GO" id="GO:0003700">
    <property type="term" value="F:DNA-binding transcription factor activity"/>
    <property type="evidence" value="ECO:0007669"/>
    <property type="project" value="InterPro"/>
</dbReference>
<feature type="domain" description="HTH lysR-type" evidence="5">
    <location>
        <begin position="4"/>
        <end position="61"/>
    </location>
</feature>
<evidence type="ECO:0000256" key="1">
    <source>
        <dbReference type="ARBA" id="ARBA00009437"/>
    </source>
</evidence>
<dbReference type="Pfam" id="PF03466">
    <property type="entry name" value="LysR_substrate"/>
    <property type="match status" value="1"/>
</dbReference>
<dbReference type="FunFam" id="1.10.10.10:FF:000001">
    <property type="entry name" value="LysR family transcriptional regulator"/>
    <property type="match status" value="1"/>
</dbReference>
<keyword evidence="2" id="KW-0805">Transcription regulation</keyword>
<comment type="similarity">
    <text evidence="1">Belongs to the LysR transcriptional regulatory family.</text>
</comment>
<evidence type="ECO:0000256" key="2">
    <source>
        <dbReference type="ARBA" id="ARBA00023015"/>
    </source>
</evidence>
<dbReference type="EMBL" id="JBCGEM010000004">
    <property type="protein sequence ID" value="MEM0623782.1"/>
    <property type="molecule type" value="Genomic_DNA"/>
</dbReference>
<evidence type="ECO:0000313" key="9">
    <source>
        <dbReference type="Proteomes" id="UP000220639"/>
    </source>
</evidence>
<dbReference type="Proteomes" id="UP000510937">
    <property type="component" value="Chromosome"/>
</dbReference>
<evidence type="ECO:0000313" key="11">
    <source>
        <dbReference type="Proteomes" id="UP001458070"/>
    </source>
</evidence>
<dbReference type="InterPro" id="IPR058163">
    <property type="entry name" value="LysR-type_TF_proteobact-type"/>
</dbReference>
<dbReference type="SUPFAM" id="SSF53850">
    <property type="entry name" value="Periplasmic binding protein-like II"/>
    <property type="match status" value="1"/>
</dbReference>
<dbReference type="GO" id="GO:0006351">
    <property type="term" value="P:DNA-templated transcription"/>
    <property type="evidence" value="ECO:0007669"/>
    <property type="project" value="TreeGrafter"/>
</dbReference>
<gene>
    <name evidence="6" type="ORF">AAFL32_07780</name>
    <name evidence="7" type="ORF">HV234_14690</name>
    <name evidence="8" type="ORF">KOSB73_260269</name>
</gene>
<organism evidence="8 9">
    <name type="scientific">Klebsiella grimontii</name>
    <dbReference type="NCBI Taxonomy" id="2058152"/>
    <lineage>
        <taxon>Bacteria</taxon>
        <taxon>Pseudomonadati</taxon>
        <taxon>Pseudomonadota</taxon>
        <taxon>Gammaproteobacteria</taxon>
        <taxon>Enterobacterales</taxon>
        <taxon>Enterobacteriaceae</taxon>
        <taxon>Klebsiella/Raoultella group</taxon>
        <taxon>Klebsiella</taxon>
    </lineage>
</organism>
<dbReference type="AlphaFoldDB" id="A0A285B3S7"/>
<dbReference type="GeneID" id="97395461"/>
<accession>A0A285B3S7</accession>
<dbReference type="PANTHER" id="PTHR30537:SF68">
    <property type="entry name" value="TRANSCRIPTIONAL REGULATOR-RELATED"/>
    <property type="match status" value="1"/>
</dbReference>
<evidence type="ECO:0000256" key="4">
    <source>
        <dbReference type="ARBA" id="ARBA00023163"/>
    </source>
</evidence>
<keyword evidence="4" id="KW-0804">Transcription</keyword>
<evidence type="ECO:0000313" key="8">
    <source>
        <dbReference type="EMBL" id="SNU35545.1"/>
    </source>
</evidence>
<dbReference type="RefSeq" id="WP_024358208.1">
    <property type="nucleotide sequence ID" value="NZ_CABGKG010000010.1"/>
</dbReference>
<dbReference type="InterPro" id="IPR036390">
    <property type="entry name" value="WH_DNA-bd_sf"/>
</dbReference>
<dbReference type="PROSITE" id="PS50931">
    <property type="entry name" value="HTH_LYSR"/>
    <property type="match status" value="1"/>
</dbReference>
<reference evidence="9" key="1">
    <citation type="submission" date="2017-08" db="EMBL/GenBank/DDBJ databases">
        <authorList>
            <person name="Brisse S."/>
        </authorList>
    </citation>
    <scope>NUCLEOTIDE SEQUENCE [LARGE SCALE GENOMIC DNA]</scope>
    <source>
        <strain evidence="9">06D021</strain>
    </source>
</reference>
<dbReference type="CDD" id="cd08422">
    <property type="entry name" value="PBP2_CrgA_like"/>
    <property type="match status" value="1"/>
</dbReference>